<protein>
    <submittedName>
        <fullName evidence="1">Uncharacterized protein</fullName>
    </submittedName>
</protein>
<proteinExistence type="predicted"/>
<dbReference type="HOGENOM" id="CLU_3140343_0_0_9"/>
<gene>
    <name evidence="1" type="ORF">RUMLAC_01003</name>
</gene>
<dbReference type="Proteomes" id="UP000003254">
    <property type="component" value="Unassembled WGS sequence"/>
</dbReference>
<reference evidence="1 2" key="1">
    <citation type="submission" date="2008-08" db="EMBL/GenBank/DDBJ databases">
        <title>Draft genome sequence of Ruminococcus lactaris ATCC 29176.</title>
        <authorList>
            <person name="Sudarsanam P."/>
            <person name="Ley R."/>
            <person name="Guruge J."/>
            <person name="Turnbaugh P.J."/>
            <person name="Mahowald M."/>
            <person name="Liep D."/>
            <person name="Gordon J."/>
        </authorList>
    </citation>
    <scope>NUCLEOTIDE SEQUENCE [LARGE SCALE GENOMIC DNA]</scope>
    <source>
        <strain evidence="1 2">ATCC 29176</strain>
    </source>
</reference>
<evidence type="ECO:0000313" key="1">
    <source>
        <dbReference type="EMBL" id="EDY33248.1"/>
    </source>
</evidence>
<organism evidence="1 2">
    <name type="scientific">[Ruminococcus] lactaris ATCC 29176</name>
    <dbReference type="NCBI Taxonomy" id="471875"/>
    <lineage>
        <taxon>Bacteria</taxon>
        <taxon>Bacillati</taxon>
        <taxon>Bacillota</taxon>
        <taxon>Clostridia</taxon>
        <taxon>Lachnospirales</taxon>
        <taxon>Lachnospiraceae</taxon>
        <taxon>Mediterraneibacter</taxon>
    </lineage>
</organism>
<sequence length="49" mass="5852">MVKKWLEKRLTVEKKINGIRSKMWMSFFHLSNLIKSKKKVYSVDKPGRG</sequence>
<comment type="caution">
    <text evidence="1">The sequence shown here is derived from an EMBL/GenBank/DDBJ whole genome shotgun (WGS) entry which is preliminary data.</text>
</comment>
<name>B5CNG7_9FIRM</name>
<accession>B5CNG7</accession>
<dbReference type="AlphaFoldDB" id="B5CNG7"/>
<dbReference type="EMBL" id="ABOU02000028">
    <property type="protein sequence ID" value="EDY33248.1"/>
    <property type="molecule type" value="Genomic_DNA"/>
</dbReference>
<reference evidence="1 2" key="2">
    <citation type="submission" date="2008-08" db="EMBL/GenBank/DDBJ databases">
        <authorList>
            <person name="Fulton L."/>
            <person name="Clifton S."/>
            <person name="Fulton B."/>
            <person name="Xu J."/>
            <person name="Minx P."/>
            <person name="Pepin K.H."/>
            <person name="Johnson M."/>
            <person name="Bhonagiri V."/>
            <person name="Nash W.E."/>
            <person name="Mardis E.R."/>
            <person name="Wilson R.K."/>
        </authorList>
    </citation>
    <scope>NUCLEOTIDE SEQUENCE [LARGE SCALE GENOMIC DNA]</scope>
    <source>
        <strain evidence="1 2">ATCC 29176</strain>
    </source>
</reference>
<keyword evidence="2" id="KW-1185">Reference proteome</keyword>
<evidence type="ECO:0000313" key="2">
    <source>
        <dbReference type="Proteomes" id="UP000003254"/>
    </source>
</evidence>